<gene>
    <name evidence="3" type="ORF">TWF696_004296</name>
</gene>
<organism evidence="3 4">
    <name type="scientific">Orbilia brochopaga</name>
    <dbReference type="NCBI Taxonomy" id="3140254"/>
    <lineage>
        <taxon>Eukaryota</taxon>
        <taxon>Fungi</taxon>
        <taxon>Dikarya</taxon>
        <taxon>Ascomycota</taxon>
        <taxon>Pezizomycotina</taxon>
        <taxon>Orbiliomycetes</taxon>
        <taxon>Orbiliales</taxon>
        <taxon>Orbiliaceae</taxon>
        <taxon>Orbilia</taxon>
    </lineage>
</organism>
<name>A0AAV9V7E8_9PEZI</name>
<dbReference type="PANTHER" id="PTHR21974">
    <property type="entry name" value="RE15880P"/>
    <property type="match status" value="1"/>
</dbReference>
<dbReference type="PANTHER" id="PTHR21974:SF2">
    <property type="entry name" value="RE15880P"/>
    <property type="match status" value="1"/>
</dbReference>
<sequence>MAGTKIGVSGHATVVKPDSISENCVPQKVLDAADKHNDLFTRLLKIQHAPTTLEYEERYIQDLKKQIASREPELQQLRISNPTEGKRCEKVRTSIVSRFAHKFARRSKDFEFNLETKEREYLKVQSRKEALECRIKWFEDAIDTAKRRISIVTPLATEYKKLKAELDQLHQDVFDGLADEYPEEERVKSAVIYNEDWYRTAQLQESVDRHALVAMNGAIVKIIIALKHCETAQRTSFGEFFGAKTIRQIIKRNSLSKAQAKLLEAHILLAQASRTQPGIRSFASDVHTIISGHALMDITFGKSASDTGCQQEVDNMATQIKSLEKEIRAEAKKQKDRYEAARKTVGEAATALEETRRELEILRAEIFEKISGKSCEQPSPDFEDDAPPPPPPTPYSEISLDSQLELVP</sequence>
<feature type="coiled-coil region" evidence="1">
    <location>
        <begin position="313"/>
        <end position="365"/>
    </location>
</feature>
<comment type="caution">
    <text evidence="3">The sequence shown here is derived from an EMBL/GenBank/DDBJ whole genome shotgun (WGS) entry which is preliminary data.</text>
</comment>
<keyword evidence="4" id="KW-1185">Reference proteome</keyword>
<protein>
    <submittedName>
        <fullName evidence="3">Uncharacterized protein</fullName>
    </submittedName>
</protein>
<keyword evidence="1" id="KW-0175">Coiled coil</keyword>
<evidence type="ECO:0000313" key="3">
    <source>
        <dbReference type="EMBL" id="KAK6355178.1"/>
    </source>
</evidence>
<dbReference type="EMBL" id="JAVHNQ010000002">
    <property type="protein sequence ID" value="KAK6355178.1"/>
    <property type="molecule type" value="Genomic_DNA"/>
</dbReference>
<reference evidence="3 4" key="1">
    <citation type="submission" date="2019-10" db="EMBL/GenBank/DDBJ databases">
        <authorList>
            <person name="Palmer J.M."/>
        </authorList>
    </citation>
    <scope>NUCLEOTIDE SEQUENCE [LARGE SCALE GENOMIC DNA]</scope>
    <source>
        <strain evidence="3 4">TWF696</strain>
    </source>
</reference>
<feature type="coiled-coil region" evidence="1">
    <location>
        <begin position="114"/>
        <end position="148"/>
    </location>
</feature>
<dbReference type="Proteomes" id="UP001375240">
    <property type="component" value="Unassembled WGS sequence"/>
</dbReference>
<proteinExistence type="predicted"/>
<accession>A0AAV9V7E8</accession>
<dbReference type="AlphaFoldDB" id="A0AAV9V7E8"/>
<evidence type="ECO:0000256" key="1">
    <source>
        <dbReference type="SAM" id="Coils"/>
    </source>
</evidence>
<feature type="region of interest" description="Disordered" evidence="2">
    <location>
        <begin position="371"/>
        <end position="408"/>
    </location>
</feature>
<evidence type="ECO:0000256" key="2">
    <source>
        <dbReference type="SAM" id="MobiDB-lite"/>
    </source>
</evidence>
<evidence type="ECO:0000313" key="4">
    <source>
        <dbReference type="Proteomes" id="UP001375240"/>
    </source>
</evidence>